<gene>
    <name evidence="1" type="ORF">ET464_19415</name>
</gene>
<organism evidence="1 2">
    <name type="scientific">Paenibacillus protaetiae</name>
    <dbReference type="NCBI Taxonomy" id="2509456"/>
    <lineage>
        <taxon>Bacteria</taxon>
        <taxon>Bacillati</taxon>
        <taxon>Bacillota</taxon>
        <taxon>Bacilli</taxon>
        <taxon>Bacillales</taxon>
        <taxon>Paenibacillaceae</taxon>
        <taxon>Paenibacillus</taxon>
    </lineage>
</organism>
<dbReference type="EMBL" id="CP035492">
    <property type="protein sequence ID" value="QAY68220.1"/>
    <property type="molecule type" value="Genomic_DNA"/>
</dbReference>
<keyword evidence="2" id="KW-1185">Reference proteome</keyword>
<evidence type="ECO:0000313" key="2">
    <source>
        <dbReference type="Proteomes" id="UP000293568"/>
    </source>
</evidence>
<dbReference type="OrthoDB" id="2642611at2"/>
<reference evidence="1 2" key="1">
    <citation type="submission" date="2019-01" db="EMBL/GenBank/DDBJ databases">
        <title>Genome sequencing of strain FW100M-2.</title>
        <authorList>
            <person name="Heo J."/>
            <person name="Kim S.-J."/>
            <person name="Kim J.-S."/>
            <person name="Hong S.-B."/>
            <person name="Kwon S.-W."/>
        </authorList>
    </citation>
    <scope>NUCLEOTIDE SEQUENCE [LARGE SCALE GENOMIC DNA]</scope>
    <source>
        <strain evidence="1 2">FW100M-2</strain>
    </source>
</reference>
<proteinExistence type="predicted"/>
<name>A0A4P6EXT7_9BACL</name>
<protein>
    <recommendedName>
        <fullName evidence="3">DUF2642 domain-containing protein</fullName>
    </recommendedName>
</protein>
<evidence type="ECO:0000313" key="1">
    <source>
        <dbReference type="EMBL" id="QAY68220.1"/>
    </source>
</evidence>
<dbReference type="Proteomes" id="UP000293568">
    <property type="component" value="Chromosome"/>
</dbReference>
<accession>A0A4P6EXT7</accession>
<evidence type="ECO:0008006" key="3">
    <source>
        <dbReference type="Google" id="ProtNLM"/>
    </source>
</evidence>
<dbReference type="RefSeq" id="WP_129443817.1">
    <property type="nucleotide sequence ID" value="NZ_CP035492.1"/>
</dbReference>
<dbReference type="AlphaFoldDB" id="A0A4P6EXT7"/>
<sequence length="78" mass="9012">MKWTQRLMLFKRLLINVQLRLVDGSTVSGPILGVQEDFVTIDDRMLNVLDIPFTSIVFIAPVHVTHPTRQVPRKRKSK</sequence>
<dbReference type="KEGG" id="pprt:ET464_19415"/>